<dbReference type="Proteomes" id="UP001225034">
    <property type="component" value="Unassembled WGS sequence"/>
</dbReference>
<accession>A0ABT9YH10</accession>
<dbReference type="Gene3D" id="1.20.120.1760">
    <property type="match status" value="1"/>
</dbReference>
<name>A0ABT9YH10_9BACI</name>
<organism evidence="2 3">
    <name type="scientific">Alkalicoccobacillus murimartini</name>
    <dbReference type="NCBI Taxonomy" id="171685"/>
    <lineage>
        <taxon>Bacteria</taxon>
        <taxon>Bacillati</taxon>
        <taxon>Bacillota</taxon>
        <taxon>Bacilli</taxon>
        <taxon>Bacillales</taxon>
        <taxon>Bacillaceae</taxon>
        <taxon>Alkalicoccobacillus</taxon>
    </lineage>
</organism>
<feature type="transmembrane region" description="Helical" evidence="1">
    <location>
        <begin position="186"/>
        <end position="210"/>
    </location>
</feature>
<keyword evidence="3" id="KW-1185">Reference proteome</keyword>
<reference evidence="2 3" key="1">
    <citation type="submission" date="2023-07" db="EMBL/GenBank/DDBJ databases">
        <title>Genomic Encyclopedia of Type Strains, Phase IV (KMG-IV): sequencing the most valuable type-strain genomes for metagenomic binning, comparative biology and taxonomic classification.</title>
        <authorList>
            <person name="Goeker M."/>
        </authorList>
    </citation>
    <scope>NUCLEOTIDE SEQUENCE [LARGE SCALE GENOMIC DNA]</scope>
    <source>
        <strain evidence="2 3">DSM 19154</strain>
    </source>
</reference>
<feature type="transmembrane region" description="Helical" evidence="1">
    <location>
        <begin position="145"/>
        <end position="166"/>
    </location>
</feature>
<feature type="transmembrane region" description="Helical" evidence="1">
    <location>
        <begin position="107"/>
        <end position="133"/>
    </location>
</feature>
<keyword evidence="1" id="KW-0812">Transmembrane</keyword>
<protein>
    <submittedName>
        <fullName evidence="2">Phosphatidylglycerophosphate synthase</fullName>
    </submittedName>
</protein>
<dbReference type="InterPro" id="IPR000462">
    <property type="entry name" value="CDP-OH_P_trans"/>
</dbReference>
<dbReference type="Pfam" id="PF01066">
    <property type="entry name" value="CDP-OH_P_transf"/>
    <property type="match status" value="1"/>
</dbReference>
<proteinExistence type="predicted"/>
<evidence type="ECO:0000256" key="1">
    <source>
        <dbReference type="SAM" id="Phobius"/>
    </source>
</evidence>
<comment type="caution">
    <text evidence="2">The sequence shown here is derived from an EMBL/GenBank/DDBJ whole genome shotgun (WGS) entry which is preliminary data.</text>
</comment>
<sequence length="247" mass="28637">MSTFFFDSKRIIELRREVQPYSPKEDLWSWYVLRRLSIYVTLLFQKMRFTPNAVSWLSVLFVLLSGLCMIMATPFGFVLAFISYNLGYLFDCVDGELARMTKRTSKLGYFIDMLIRAATLPVFLSFPLAYLVMIEALELTFLTGSILYIVITCIIMSLLVPLAYDLTHNAVAEQKDPVQQIRNKSIIFEFAGFILGLPGFFFTILLILLLELFTELYLIPMYIMLFLLVLIIKVILRLVVTVKTFYK</sequence>
<keyword evidence="1" id="KW-1133">Transmembrane helix</keyword>
<dbReference type="EMBL" id="JAUSUA010000002">
    <property type="protein sequence ID" value="MDQ0206806.1"/>
    <property type="molecule type" value="Genomic_DNA"/>
</dbReference>
<gene>
    <name evidence="2" type="ORF">J2S05_001605</name>
</gene>
<feature type="transmembrane region" description="Helical" evidence="1">
    <location>
        <begin position="216"/>
        <end position="240"/>
    </location>
</feature>
<evidence type="ECO:0000313" key="3">
    <source>
        <dbReference type="Proteomes" id="UP001225034"/>
    </source>
</evidence>
<feature type="transmembrane region" description="Helical" evidence="1">
    <location>
        <begin position="53"/>
        <end position="86"/>
    </location>
</feature>
<dbReference type="InterPro" id="IPR043130">
    <property type="entry name" value="CDP-OH_PTrfase_TM_dom"/>
</dbReference>
<keyword evidence="1" id="KW-0472">Membrane</keyword>
<evidence type="ECO:0000313" key="2">
    <source>
        <dbReference type="EMBL" id="MDQ0206806.1"/>
    </source>
</evidence>